<dbReference type="EMBL" id="JACIEU010000002">
    <property type="protein sequence ID" value="MBB4146669.1"/>
    <property type="molecule type" value="Genomic_DNA"/>
</dbReference>
<dbReference type="InterPro" id="IPR041374">
    <property type="entry name" value="BaeRF_family12"/>
</dbReference>
<evidence type="ECO:0000313" key="3">
    <source>
        <dbReference type="Proteomes" id="UP000590524"/>
    </source>
</evidence>
<accession>A0A7W6PU36</accession>
<organism evidence="2 3">
    <name type="scientific">Sphingobium scionense</name>
    <dbReference type="NCBI Taxonomy" id="1404341"/>
    <lineage>
        <taxon>Bacteria</taxon>
        <taxon>Pseudomonadati</taxon>
        <taxon>Pseudomonadota</taxon>
        <taxon>Alphaproteobacteria</taxon>
        <taxon>Sphingomonadales</taxon>
        <taxon>Sphingomonadaceae</taxon>
        <taxon>Sphingobium</taxon>
    </lineage>
</organism>
<name>A0A7W6PU36_9SPHN</name>
<reference evidence="2 3" key="1">
    <citation type="submission" date="2020-08" db="EMBL/GenBank/DDBJ databases">
        <title>Genomic Encyclopedia of Type Strains, Phase IV (KMG-IV): sequencing the most valuable type-strain genomes for metagenomic binning, comparative biology and taxonomic classification.</title>
        <authorList>
            <person name="Goeker M."/>
        </authorList>
    </citation>
    <scope>NUCLEOTIDE SEQUENCE [LARGE SCALE GENOMIC DNA]</scope>
    <source>
        <strain evidence="2 3">DSM 19371</strain>
    </source>
</reference>
<dbReference type="AlphaFoldDB" id="A0A7W6PU36"/>
<protein>
    <submittedName>
        <fullName evidence="2">Protein required for attachment to host cells</fullName>
    </submittedName>
</protein>
<evidence type="ECO:0000313" key="2">
    <source>
        <dbReference type="EMBL" id="MBB4146669.1"/>
    </source>
</evidence>
<sequence>MSETAKETMMQIDHDAMVLVADGRKLLFFRNKGDAQYPNLEAESVRQQDNPAHLAQASDKAGRASSTGTASGTMGENNFHELEEQRFAAEAADLLKRRAFAQEYEKLIIVAPPTALGEMRKHYHKEVQDRLVGEIAKDLANHPVAEIEKIIARS</sequence>
<proteinExistence type="predicted"/>
<keyword evidence="3" id="KW-1185">Reference proteome</keyword>
<dbReference type="Proteomes" id="UP000590524">
    <property type="component" value="Unassembled WGS sequence"/>
</dbReference>
<gene>
    <name evidence="2" type="ORF">GGQ90_000424</name>
</gene>
<dbReference type="Pfam" id="PF18856">
    <property type="entry name" value="baeRF_family12"/>
    <property type="match status" value="1"/>
</dbReference>
<comment type="caution">
    <text evidence="2">The sequence shown here is derived from an EMBL/GenBank/DDBJ whole genome shotgun (WGS) entry which is preliminary data.</text>
</comment>
<evidence type="ECO:0000256" key="1">
    <source>
        <dbReference type="SAM" id="MobiDB-lite"/>
    </source>
</evidence>
<feature type="region of interest" description="Disordered" evidence="1">
    <location>
        <begin position="43"/>
        <end position="76"/>
    </location>
</feature>
<feature type="compositionally biased region" description="Polar residues" evidence="1">
    <location>
        <begin position="64"/>
        <end position="76"/>
    </location>
</feature>